<organism evidence="2 3">
    <name type="scientific">Nissabacter archeti</name>
    <dbReference type="NCBI Taxonomy" id="1917880"/>
    <lineage>
        <taxon>Bacteria</taxon>
        <taxon>Pseudomonadati</taxon>
        <taxon>Pseudomonadota</taxon>
        <taxon>Gammaproteobacteria</taxon>
        <taxon>Enterobacterales</taxon>
        <taxon>Yersiniaceae</taxon>
        <taxon>Nissabacter</taxon>
    </lineage>
</organism>
<evidence type="ECO:0000313" key="3">
    <source>
        <dbReference type="Proteomes" id="UP000680634"/>
    </source>
</evidence>
<dbReference type="RefSeq" id="WP_212589164.1">
    <property type="nucleotide sequence ID" value="NZ_JAERKB010000007.1"/>
</dbReference>
<sequence>MRSQPGKYESGIHYSAPVEARECGRFNPPGGQIAVLYAADASITAMAEMYGRRCQLEGSVIYPESVLDRHYLCAVETLRTVKVIDMIEILQYMHIPFSDLEGEDYRLPQWLMARLYADYGETFDGIAYDSRHRRYKKCYAFWRQPGRTIPFRDTPGGMWTLREYKEYDSAIFPSGWAESYMTGEALLEEGLNFQIASDPY</sequence>
<accession>A0ABS5JHD8</accession>
<dbReference type="EMBL" id="JAERKB010000007">
    <property type="protein sequence ID" value="MBS0969373.1"/>
    <property type="molecule type" value="Genomic_DNA"/>
</dbReference>
<comment type="caution">
    <text evidence="2">The sequence shown here is derived from an EMBL/GenBank/DDBJ whole genome shotgun (WGS) entry which is preliminary data.</text>
</comment>
<dbReference type="Proteomes" id="UP000680634">
    <property type="component" value="Unassembled WGS sequence"/>
</dbReference>
<name>A0ABS5JHD8_9GAMM</name>
<protein>
    <submittedName>
        <fullName evidence="2">RES family NAD+ phosphorylase</fullName>
    </submittedName>
</protein>
<feature type="domain" description="RES" evidence="1">
    <location>
        <begin position="17"/>
        <end position="144"/>
    </location>
</feature>
<reference evidence="3" key="2">
    <citation type="submission" date="2023-07" db="EMBL/GenBank/DDBJ databases">
        <title>Genome-inferred correspondence between phylogeny and metabolic traits in the wild Drosophila gut microbiome.</title>
        <authorList>
            <person name="Bueno E."/>
            <person name="Blow F."/>
            <person name="Douglas A.E."/>
        </authorList>
    </citation>
    <scope>NUCLEOTIDE SEQUENCE [LARGE SCALE GENOMIC DNA]</scope>
    <source>
        <strain evidence="3">JGM97</strain>
    </source>
</reference>
<reference evidence="2 3" key="1">
    <citation type="submission" date="2020-12" db="EMBL/GenBank/DDBJ databases">
        <authorList>
            <person name="Mcmullen J.G."/>
        </authorList>
    </citation>
    <scope>NUCLEOTIDE SEQUENCE [LARGE SCALE GENOMIC DNA]</scope>
    <source>
        <strain evidence="2 3">JGM97</strain>
    </source>
</reference>
<keyword evidence="3" id="KW-1185">Reference proteome</keyword>
<dbReference type="InterPro" id="IPR014914">
    <property type="entry name" value="RES_dom"/>
</dbReference>
<proteinExistence type="predicted"/>
<evidence type="ECO:0000259" key="1">
    <source>
        <dbReference type="Pfam" id="PF08808"/>
    </source>
</evidence>
<evidence type="ECO:0000313" key="2">
    <source>
        <dbReference type="EMBL" id="MBS0969373.1"/>
    </source>
</evidence>
<dbReference type="Pfam" id="PF08808">
    <property type="entry name" value="RES"/>
    <property type="match status" value="1"/>
</dbReference>
<gene>
    <name evidence="2" type="ORF">JK232_10755</name>
</gene>